<dbReference type="GO" id="GO:0005886">
    <property type="term" value="C:plasma membrane"/>
    <property type="evidence" value="ECO:0007669"/>
    <property type="project" value="TreeGrafter"/>
</dbReference>
<dbReference type="Gene3D" id="1.20.1420.30">
    <property type="entry name" value="NCX, central ion-binding region"/>
    <property type="match status" value="1"/>
</dbReference>
<dbReference type="EMBL" id="FNEJ01000043">
    <property type="protein sequence ID" value="SDJ54190.1"/>
    <property type="molecule type" value="Genomic_DNA"/>
</dbReference>
<keyword evidence="4 5" id="KW-0472">Membrane</keyword>
<dbReference type="AlphaFoldDB" id="A0A1G8UMH5"/>
<evidence type="ECO:0000256" key="5">
    <source>
        <dbReference type="SAM" id="Phobius"/>
    </source>
</evidence>
<accession>A0A1G8UMH5</accession>
<evidence type="ECO:0000256" key="3">
    <source>
        <dbReference type="ARBA" id="ARBA00022989"/>
    </source>
</evidence>
<keyword evidence="3 5" id="KW-1133">Transmembrane helix</keyword>
<dbReference type="NCBIfam" id="TIGR00367">
    <property type="entry name" value="calcium/sodium antiporter"/>
    <property type="match status" value="1"/>
</dbReference>
<evidence type="ECO:0000259" key="6">
    <source>
        <dbReference type="Pfam" id="PF01699"/>
    </source>
</evidence>
<keyword evidence="2 5" id="KW-0812">Transmembrane</keyword>
<dbReference type="GO" id="GO:0008273">
    <property type="term" value="F:calcium, potassium:sodium antiporter activity"/>
    <property type="evidence" value="ECO:0007669"/>
    <property type="project" value="TreeGrafter"/>
</dbReference>
<feature type="transmembrane region" description="Helical" evidence="5">
    <location>
        <begin position="205"/>
        <end position="227"/>
    </location>
</feature>
<dbReference type="InterPro" id="IPR004481">
    <property type="entry name" value="K/Na/Ca-exchanger"/>
</dbReference>
<evidence type="ECO:0000313" key="8">
    <source>
        <dbReference type="Proteomes" id="UP000199093"/>
    </source>
</evidence>
<dbReference type="PANTHER" id="PTHR10846">
    <property type="entry name" value="SODIUM/POTASSIUM/CALCIUM EXCHANGER"/>
    <property type="match status" value="1"/>
</dbReference>
<organism evidence="7 8">
    <name type="scientific">Salipiger marinus</name>
    <dbReference type="NCBI Taxonomy" id="555512"/>
    <lineage>
        <taxon>Bacteria</taxon>
        <taxon>Pseudomonadati</taxon>
        <taxon>Pseudomonadota</taxon>
        <taxon>Alphaproteobacteria</taxon>
        <taxon>Rhodobacterales</taxon>
        <taxon>Roseobacteraceae</taxon>
        <taxon>Salipiger</taxon>
    </lineage>
</organism>
<reference evidence="8" key="1">
    <citation type="submission" date="2016-10" db="EMBL/GenBank/DDBJ databases">
        <authorList>
            <person name="Varghese N."/>
            <person name="Submissions S."/>
        </authorList>
    </citation>
    <scope>NUCLEOTIDE SEQUENCE [LARGE SCALE GENOMIC DNA]</scope>
    <source>
        <strain evidence="8">DSM 26424</strain>
    </source>
</reference>
<gene>
    <name evidence="7" type="ORF">SAMN04487993_104320</name>
</gene>
<evidence type="ECO:0000256" key="2">
    <source>
        <dbReference type="ARBA" id="ARBA00022692"/>
    </source>
</evidence>
<feature type="transmembrane region" description="Helical" evidence="5">
    <location>
        <begin position="269"/>
        <end position="287"/>
    </location>
</feature>
<feature type="transmembrane region" description="Helical" evidence="5">
    <location>
        <begin position="234"/>
        <end position="257"/>
    </location>
</feature>
<feature type="transmembrane region" description="Helical" evidence="5">
    <location>
        <begin position="170"/>
        <end position="193"/>
    </location>
</feature>
<dbReference type="RefSeq" id="WP_089852342.1">
    <property type="nucleotide sequence ID" value="NZ_FNEJ01000043.1"/>
</dbReference>
<feature type="transmembrane region" description="Helical" evidence="5">
    <location>
        <begin position="294"/>
        <end position="312"/>
    </location>
</feature>
<dbReference type="OrthoDB" id="9794225at2"/>
<keyword evidence="8" id="KW-1185">Reference proteome</keyword>
<evidence type="ECO:0000313" key="7">
    <source>
        <dbReference type="EMBL" id="SDJ54190.1"/>
    </source>
</evidence>
<feature type="transmembrane region" description="Helical" evidence="5">
    <location>
        <begin position="83"/>
        <end position="102"/>
    </location>
</feature>
<feature type="transmembrane region" description="Helical" evidence="5">
    <location>
        <begin position="109"/>
        <end position="127"/>
    </location>
</feature>
<sequence length="313" mass="32346">MHELASHQLGMIAFGAIAFGVYFLVICGDWTIDNAVTLAEKSGLSKLFIAATIVALGTSAPELFTSVNANLLGFPGISVGNVIGSNIANILLVVAIAAIIVVDKVEIRVDTAVMIAATAVMAAAVLYGLIPRWGGLVMVVSIVVYVAYQYRASRLDENEVEGNDEPARKVWAMLLAGLAALLVGSESLVQGAVAGGKALAVPEVVIGMTVIAFGTSLPELTACIASARRQEPDMIVGGILGSNIFNILSVMALSAVAKPLIIGPDLTDLDMPFAVAVTLVFAGLLLFSGRIGRTAGIVMVVGYGIFVAGQYLA</sequence>
<dbReference type="GO" id="GO:0005262">
    <property type="term" value="F:calcium channel activity"/>
    <property type="evidence" value="ECO:0007669"/>
    <property type="project" value="TreeGrafter"/>
</dbReference>
<dbReference type="InterPro" id="IPR044880">
    <property type="entry name" value="NCX_ion-bd_dom_sf"/>
</dbReference>
<comment type="subcellular location">
    <subcellularLocation>
        <location evidence="1">Membrane</location>
        <topology evidence="1">Multi-pass membrane protein</topology>
    </subcellularLocation>
</comment>
<dbReference type="PANTHER" id="PTHR10846:SF8">
    <property type="entry name" value="INNER MEMBRANE PROTEIN YRBG"/>
    <property type="match status" value="1"/>
</dbReference>
<proteinExistence type="predicted"/>
<dbReference type="Proteomes" id="UP000199093">
    <property type="component" value="Unassembled WGS sequence"/>
</dbReference>
<name>A0A1G8UMH5_9RHOB</name>
<dbReference type="InterPro" id="IPR004837">
    <property type="entry name" value="NaCa_Exmemb"/>
</dbReference>
<feature type="domain" description="Sodium/calcium exchanger membrane region" evidence="6">
    <location>
        <begin position="170"/>
        <end position="311"/>
    </location>
</feature>
<feature type="domain" description="Sodium/calcium exchanger membrane region" evidence="6">
    <location>
        <begin position="13"/>
        <end position="150"/>
    </location>
</feature>
<feature type="transmembrane region" description="Helical" evidence="5">
    <location>
        <begin position="12"/>
        <end position="32"/>
    </location>
</feature>
<feature type="transmembrane region" description="Helical" evidence="5">
    <location>
        <begin position="44"/>
        <end position="63"/>
    </location>
</feature>
<protein>
    <submittedName>
        <fullName evidence="7">Cation:H+ antiporter</fullName>
    </submittedName>
</protein>
<dbReference type="Pfam" id="PF01699">
    <property type="entry name" value="Na_Ca_ex"/>
    <property type="match status" value="2"/>
</dbReference>
<feature type="transmembrane region" description="Helical" evidence="5">
    <location>
        <begin position="133"/>
        <end position="150"/>
    </location>
</feature>
<dbReference type="GO" id="GO:0006874">
    <property type="term" value="P:intracellular calcium ion homeostasis"/>
    <property type="evidence" value="ECO:0007669"/>
    <property type="project" value="TreeGrafter"/>
</dbReference>
<evidence type="ECO:0000256" key="1">
    <source>
        <dbReference type="ARBA" id="ARBA00004141"/>
    </source>
</evidence>
<evidence type="ECO:0000256" key="4">
    <source>
        <dbReference type="ARBA" id="ARBA00023136"/>
    </source>
</evidence>
<dbReference type="STRING" id="555512.SAMN04487993_104320"/>